<evidence type="ECO:0000259" key="1">
    <source>
        <dbReference type="SMART" id="SM00317"/>
    </source>
</evidence>
<dbReference type="WBParaSite" id="Csp11.Scaffold629.g10459.t1">
    <property type="protein sequence ID" value="Csp11.Scaffold629.g10459.t1"/>
    <property type="gene ID" value="Csp11.Scaffold629.g10459"/>
</dbReference>
<sequence length="317" mass="37017">MFRWLFSVEAIELVDRNDFQSFIEAEKEIRHRFQNDPILMTIQRKMTLEIRTKILKRRNVPTSLEICLAPKEFQNGTESLRSDGKRFRIRSNTTDNANEMIPAYCHISRDLDKEFVVTAMTKVQLLGERKLSMLSDRHESEGVPVSRTRKTSSWHHGLRELTLFKNIIGYTDFQESRSRSSPEKSWRTTGPGLRFPNFRQKGGGQVRETHGSRGSELQRLFTEAYTKNVWMIDPKKIGNMARMFNHSCQTNVEFVRVFQKSFSPSNMRLLVVPNVFLGEELTFNYKDAYLRDHIQFCGTDACLYNQNVKKMALSQVI</sequence>
<proteinExistence type="predicted"/>
<reference evidence="3" key="1">
    <citation type="submission" date="2016-11" db="UniProtKB">
        <authorList>
            <consortium name="WormBaseParasite"/>
        </authorList>
    </citation>
    <scope>IDENTIFICATION</scope>
</reference>
<dbReference type="PANTHER" id="PTHR47250:SF2">
    <property type="entry name" value="SET DOMAIN-CONTAINING PROTEIN"/>
    <property type="match status" value="1"/>
</dbReference>
<accession>A0A1I7TPE4</accession>
<dbReference type="InterPro" id="IPR001214">
    <property type="entry name" value="SET_dom"/>
</dbReference>
<dbReference type="Gene3D" id="2.170.270.10">
    <property type="entry name" value="SET domain"/>
    <property type="match status" value="1"/>
</dbReference>
<organism evidence="2 3">
    <name type="scientific">Caenorhabditis tropicalis</name>
    <dbReference type="NCBI Taxonomy" id="1561998"/>
    <lineage>
        <taxon>Eukaryota</taxon>
        <taxon>Metazoa</taxon>
        <taxon>Ecdysozoa</taxon>
        <taxon>Nematoda</taxon>
        <taxon>Chromadorea</taxon>
        <taxon>Rhabditida</taxon>
        <taxon>Rhabditina</taxon>
        <taxon>Rhabditomorpha</taxon>
        <taxon>Rhabditoidea</taxon>
        <taxon>Rhabditidae</taxon>
        <taxon>Peloderinae</taxon>
        <taxon>Caenorhabditis</taxon>
    </lineage>
</organism>
<dbReference type="SMART" id="SM00317">
    <property type="entry name" value="SET"/>
    <property type="match status" value="1"/>
</dbReference>
<dbReference type="PANTHER" id="PTHR47250">
    <property type="entry name" value="HISTONE-LYSINE N-METHYLTRANSFERASE SET-6"/>
    <property type="match status" value="1"/>
</dbReference>
<dbReference type="eggNOG" id="KOG1082">
    <property type="taxonomic scope" value="Eukaryota"/>
</dbReference>
<dbReference type="SUPFAM" id="SSF82199">
    <property type="entry name" value="SET domain"/>
    <property type="match status" value="1"/>
</dbReference>
<dbReference type="InterPro" id="IPR053105">
    <property type="entry name" value="Class_V-like_SAM-MTase"/>
</dbReference>
<dbReference type="AlphaFoldDB" id="A0A1I7TPE4"/>
<keyword evidence="2" id="KW-1185">Reference proteome</keyword>
<dbReference type="STRING" id="1561998.A0A1I7TPE4"/>
<dbReference type="Proteomes" id="UP000095282">
    <property type="component" value="Unplaced"/>
</dbReference>
<feature type="domain" description="SET" evidence="1">
    <location>
        <begin position="75"/>
        <end position="292"/>
    </location>
</feature>
<protein>
    <submittedName>
        <fullName evidence="3">SET domain-containing protein</fullName>
    </submittedName>
</protein>
<name>A0A1I7TPE4_9PELO</name>
<evidence type="ECO:0000313" key="2">
    <source>
        <dbReference type="Proteomes" id="UP000095282"/>
    </source>
</evidence>
<evidence type="ECO:0000313" key="3">
    <source>
        <dbReference type="WBParaSite" id="Csp11.Scaffold629.g10459.t1"/>
    </source>
</evidence>
<dbReference type="InterPro" id="IPR046341">
    <property type="entry name" value="SET_dom_sf"/>
</dbReference>
<dbReference type="Pfam" id="PF00856">
    <property type="entry name" value="SET"/>
    <property type="match status" value="1"/>
</dbReference>